<dbReference type="PANTHER" id="PTHR35897">
    <property type="entry name" value="METHYLTRANSFERASE AUSD"/>
    <property type="match status" value="1"/>
</dbReference>
<dbReference type="Gene3D" id="3.40.50.150">
    <property type="entry name" value="Vaccinia Virus protein VP39"/>
    <property type="match status" value="1"/>
</dbReference>
<evidence type="ECO:0000256" key="1">
    <source>
        <dbReference type="ARBA" id="ARBA00005179"/>
    </source>
</evidence>
<organism evidence="5 6">
    <name type="scientific">Oidiodendron maius (strain Zn)</name>
    <dbReference type="NCBI Taxonomy" id="913774"/>
    <lineage>
        <taxon>Eukaryota</taxon>
        <taxon>Fungi</taxon>
        <taxon>Dikarya</taxon>
        <taxon>Ascomycota</taxon>
        <taxon>Pezizomycotina</taxon>
        <taxon>Leotiomycetes</taxon>
        <taxon>Leotiomycetes incertae sedis</taxon>
        <taxon>Myxotrichaceae</taxon>
        <taxon>Oidiodendron</taxon>
    </lineage>
</organism>
<name>A0A0C3CWZ7_OIDMZ</name>
<dbReference type="STRING" id="913774.A0A0C3CWZ7"/>
<keyword evidence="3" id="KW-0949">S-adenosyl-L-methionine</keyword>
<sequence length="297" mass="33481">MDEEVGPISGVSRPEWTSEDQFYISDKAKDLLVNYSGILDTNIRSYSVAVRDKAWKIFPYRCIGTFRFLDFSLIRNPAYGEILTRIKRGQKFLDIGCCLGSDIRALLYDGAPACNVFGLDIEAEFINLGYDLFVDEEKLARHHFRITSIFDQTITCPDGTLGDLAGNIDIAHCGAFLHLFEWDGQVRAIEKIISEILVQNPGCLLLGRQKGCKVPGTYNHSFREQKSYGHNETSFKAMWKEIGDRTGTDWKVDFTFEGDLIDGSGESSRLVILKSGSNTEGDRQVVQNFSFKAERVK</sequence>
<dbReference type="SUPFAM" id="SSF53335">
    <property type="entry name" value="S-adenosyl-L-methionine-dependent methyltransferases"/>
    <property type="match status" value="1"/>
</dbReference>
<dbReference type="PANTHER" id="PTHR35897:SF1">
    <property type="entry name" value="METHYLTRANSFERASE AUSD"/>
    <property type="match status" value="1"/>
</dbReference>
<protein>
    <recommendedName>
        <fullName evidence="7">Methyltransferase domain-containing protein</fullName>
    </recommendedName>
</protein>
<dbReference type="OrthoDB" id="2094832at2759"/>
<dbReference type="InterPro" id="IPR029063">
    <property type="entry name" value="SAM-dependent_MTases_sf"/>
</dbReference>
<dbReference type="EMBL" id="KN832891">
    <property type="protein sequence ID" value="KIM94217.1"/>
    <property type="molecule type" value="Genomic_DNA"/>
</dbReference>
<dbReference type="Proteomes" id="UP000054321">
    <property type="component" value="Unassembled WGS sequence"/>
</dbReference>
<keyword evidence="6" id="KW-1185">Reference proteome</keyword>
<reference evidence="5 6" key="1">
    <citation type="submission" date="2014-04" db="EMBL/GenBank/DDBJ databases">
        <authorList>
            <consortium name="DOE Joint Genome Institute"/>
            <person name="Kuo A."/>
            <person name="Martino E."/>
            <person name="Perotto S."/>
            <person name="Kohler A."/>
            <person name="Nagy L.G."/>
            <person name="Floudas D."/>
            <person name="Copeland A."/>
            <person name="Barry K.W."/>
            <person name="Cichocki N."/>
            <person name="Veneault-Fourrey C."/>
            <person name="LaButti K."/>
            <person name="Lindquist E.A."/>
            <person name="Lipzen A."/>
            <person name="Lundell T."/>
            <person name="Morin E."/>
            <person name="Murat C."/>
            <person name="Sun H."/>
            <person name="Tunlid A."/>
            <person name="Henrissat B."/>
            <person name="Grigoriev I.V."/>
            <person name="Hibbett D.S."/>
            <person name="Martin F."/>
            <person name="Nordberg H.P."/>
            <person name="Cantor M.N."/>
            <person name="Hua S.X."/>
        </authorList>
    </citation>
    <scope>NUCLEOTIDE SEQUENCE [LARGE SCALE GENOMIC DNA]</scope>
    <source>
        <strain evidence="5 6">Zn</strain>
    </source>
</reference>
<evidence type="ECO:0000256" key="2">
    <source>
        <dbReference type="ARBA" id="ARBA00022679"/>
    </source>
</evidence>
<evidence type="ECO:0000313" key="6">
    <source>
        <dbReference type="Proteomes" id="UP000054321"/>
    </source>
</evidence>
<keyword evidence="2" id="KW-0808">Transferase</keyword>
<comment type="pathway">
    <text evidence="1">Secondary metabolite biosynthesis.</text>
</comment>
<dbReference type="GO" id="GO:0016740">
    <property type="term" value="F:transferase activity"/>
    <property type="evidence" value="ECO:0007669"/>
    <property type="project" value="UniProtKB-KW"/>
</dbReference>
<evidence type="ECO:0008006" key="7">
    <source>
        <dbReference type="Google" id="ProtNLM"/>
    </source>
</evidence>
<accession>A0A0C3CWZ7</accession>
<dbReference type="InterPro" id="IPR051654">
    <property type="entry name" value="Meroterpenoid_MTases"/>
</dbReference>
<evidence type="ECO:0000256" key="3">
    <source>
        <dbReference type="ARBA" id="ARBA00022691"/>
    </source>
</evidence>
<dbReference type="AlphaFoldDB" id="A0A0C3CWZ7"/>
<comment type="similarity">
    <text evidence="4">Belongs to the class I-like SAM-binding methyltransferase superfamily.</text>
</comment>
<dbReference type="HOGENOM" id="CLU_051542_0_1_1"/>
<reference evidence="6" key="2">
    <citation type="submission" date="2015-01" db="EMBL/GenBank/DDBJ databases">
        <title>Evolutionary Origins and Diversification of the Mycorrhizal Mutualists.</title>
        <authorList>
            <consortium name="DOE Joint Genome Institute"/>
            <consortium name="Mycorrhizal Genomics Consortium"/>
            <person name="Kohler A."/>
            <person name="Kuo A."/>
            <person name="Nagy L.G."/>
            <person name="Floudas D."/>
            <person name="Copeland A."/>
            <person name="Barry K.W."/>
            <person name="Cichocki N."/>
            <person name="Veneault-Fourrey C."/>
            <person name="LaButti K."/>
            <person name="Lindquist E.A."/>
            <person name="Lipzen A."/>
            <person name="Lundell T."/>
            <person name="Morin E."/>
            <person name="Murat C."/>
            <person name="Riley R."/>
            <person name="Ohm R."/>
            <person name="Sun H."/>
            <person name="Tunlid A."/>
            <person name="Henrissat B."/>
            <person name="Grigoriev I.V."/>
            <person name="Hibbett D.S."/>
            <person name="Martin F."/>
        </authorList>
    </citation>
    <scope>NUCLEOTIDE SEQUENCE [LARGE SCALE GENOMIC DNA]</scope>
    <source>
        <strain evidence="6">Zn</strain>
    </source>
</reference>
<evidence type="ECO:0000313" key="5">
    <source>
        <dbReference type="EMBL" id="KIM94217.1"/>
    </source>
</evidence>
<evidence type="ECO:0000256" key="4">
    <source>
        <dbReference type="ARBA" id="ARBA00038314"/>
    </source>
</evidence>
<gene>
    <name evidence="5" type="ORF">OIDMADRAFT_172912</name>
</gene>
<proteinExistence type="inferred from homology"/>
<dbReference type="InParanoid" id="A0A0C3CWZ7"/>